<name>D2MMQ2_9FIRM</name>
<dbReference type="STRING" id="679192.HMPREF9013_1035"/>
<gene>
    <name evidence="1" type="ORF">HMPREF9013_1035</name>
</gene>
<dbReference type="RefSeq" id="WP_006626673.1">
    <property type="nucleotide sequence ID" value="NZ_ADFR01000002.1"/>
</dbReference>
<dbReference type="Proteomes" id="UP000005017">
    <property type="component" value="Unassembled WGS sequence"/>
</dbReference>
<organism evidence="1 2">
    <name type="scientific">Bulleidia extructa W1219</name>
    <dbReference type="NCBI Taxonomy" id="679192"/>
    <lineage>
        <taxon>Bacteria</taxon>
        <taxon>Bacillati</taxon>
        <taxon>Bacillota</taxon>
        <taxon>Erysipelotrichia</taxon>
        <taxon>Erysipelotrichales</taxon>
        <taxon>Erysipelotrichaceae</taxon>
        <taxon>Bulleidia</taxon>
    </lineage>
</organism>
<dbReference type="EMBL" id="ADFR01000002">
    <property type="protein sequence ID" value="EFC06328.1"/>
    <property type="molecule type" value="Genomic_DNA"/>
</dbReference>
<evidence type="ECO:0000313" key="1">
    <source>
        <dbReference type="EMBL" id="EFC06328.1"/>
    </source>
</evidence>
<dbReference type="AlphaFoldDB" id="D2MMQ2"/>
<keyword evidence="2" id="KW-1185">Reference proteome</keyword>
<accession>D2MMQ2</accession>
<sequence length="53" mass="6111">MDEKETRITQDTVYVNDLNPNQSGEYKVFEYVSSDKLSALKKAKFKVASISMY</sequence>
<comment type="caution">
    <text evidence="1">The sequence shown here is derived from an EMBL/GenBank/DDBJ whole genome shotgun (WGS) entry which is preliminary data.</text>
</comment>
<evidence type="ECO:0000313" key="2">
    <source>
        <dbReference type="Proteomes" id="UP000005017"/>
    </source>
</evidence>
<protein>
    <submittedName>
        <fullName evidence="1">Uncharacterized protein</fullName>
    </submittedName>
</protein>
<reference evidence="2" key="1">
    <citation type="submission" date="2009-12" db="EMBL/GenBank/DDBJ databases">
        <title>Sequence of Clostridiales genomosp. BVAB3 str. UPII9-5.</title>
        <authorList>
            <person name="Madupu R."/>
            <person name="Durkin A.S."/>
            <person name="Torralba M."/>
            <person name="Methe B."/>
            <person name="Sutton G.G."/>
            <person name="Strausberg R.L."/>
            <person name="Nelson K.E."/>
        </authorList>
    </citation>
    <scope>NUCLEOTIDE SEQUENCE [LARGE SCALE GENOMIC DNA]</scope>
    <source>
        <strain evidence="2">W1219</strain>
    </source>
</reference>
<proteinExistence type="predicted"/>